<evidence type="ECO:0000313" key="1">
    <source>
        <dbReference type="EMBL" id="EFN50557.1"/>
    </source>
</evidence>
<gene>
    <name evidence="1" type="ORF">CHLNCDRAFT_136593</name>
</gene>
<dbReference type="GeneID" id="17349990"/>
<reference evidence="1 2" key="1">
    <citation type="journal article" date="2010" name="Plant Cell">
        <title>The Chlorella variabilis NC64A genome reveals adaptation to photosymbiosis, coevolution with viruses, and cryptic sex.</title>
        <authorList>
            <person name="Blanc G."/>
            <person name="Duncan G."/>
            <person name="Agarkova I."/>
            <person name="Borodovsky M."/>
            <person name="Gurnon J."/>
            <person name="Kuo A."/>
            <person name="Lindquist E."/>
            <person name="Lucas S."/>
            <person name="Pangilinan J."/>
            <person name="Polle J."/>
            <person name="Salamov A."/>
            <person name="Terry A."/>
            <person name="Yamada T."/>
            <person name="Dunigan D.D."/>
            <person name="Grigoriev I.V."/>
            <person name="Claverie J.M."/>
            <person name="Van Etten J.L."/>
        </authorList>
    </citation>
    <scope>NUCLEOTIDE SEQUENCE [LARGE SCALE GENOMIC DNA]</scope>
    <source>
        <strain evidence="1 2">NC64A</strain>
    </source>
</reference>
<proteinExistence type="predicted"/>
<name>E1ZUD7_CHLVA</name>
<dbReference type="KEGG" id="cvr:CHLNCDRAFT_136593"/>
<dbReference type="EMBL" id="GL433973">
    <property type="protein sequence ID" value="EFN50557.1"/>
    <property type="molecule type" value="Genomic_DNA"/>
</dbReference>
<dbReference type="RefSeq" id="XP_005842689.1">
    <property type="nucleotide sequence ID" value="XM_005842632.1"/>
</dbReference>
<dbReference type="AlphaFoldDB" id="E1ZUD7"/>
<organism evidence="2">
    <name type="scientific">Chlorella variabilis</name>
    <name type="common">Green alga</name>
    <dbReference type="NCBI Taxonomy" id="554065"/>
    <lineage>
        <taxon>Eukaryota</taxon>
        <taxon>Viridiplantae</taxon>
        <taxon>Chlorophyta</taxon>
        <taxon>core chlorophytes</taxon>
        <taxon>Trebouxiophyceae</taxon>
        <taxon>Chlorellales</taxon>
        <taxon>Chlorellaceae</taxon>
        <taxon>Chlorella clade</taxon>
        <taxon>Chlorella</taxon>
    </lineage>
</organism>
<sequence>MERLLHLRTFPKLPCDYDLATASADGVGGLEVEPPAPGCATLTLHTATRDAGCSSPSVSLTVDQYGLGLVAGATCIDAPQPLAASVLVTAGGVPLVFYEVELGYVGPSVDLTQRVNVRHFRQVPARFLTGGALT</sequence>
<keyword evidence="2" id="KW-1185">Reference proteome</keyword>
<evidence type="ECO:0000313" key="2">
    <source>
        <dbReference type="Proteomes" id="UP000008141"/>
    </source>
</evidence>
<accession>E1ZUD7</accession>
<protein>
    <submittedName>
        <fullName evidence="1">Uncharacterized protein</fullName>
    </submittedName>
</protein>
<dbReference type="InParanoid" id="E1ZUD7"/>
<dbReference type="Proteomes" id="UP000008141">
    <property type="component" value="Unassembled WGS sequence"/>
</dbReference>